<dbReference type="GeneTree" id="ENSGT00940000160176"/>
<evidence type="ECO:0000313" key="3">
    <source>
        <dbReference type="Ensembl" id="ENSEBUP00000018217.1"/>
    </source>
</evidence>
<feature type="region of interest" description="Disordered" evidence="1">
    <location>
        <begin position="164"/>
        <end position="188"/>
    </location>
</feature>
<evidence type="ECO:0000256" key="1">
    <source>
        <dbReference type="SAM" id="MobiDB-lite"/>
    </source>
</evidence>
<dbReference type="OMA" id="YCRNSAF"/>
<dbReference type="AlphaFoldDB" id="A0A8C4QNK8"/>
<dbReference type="Gene3D" id="3.10.20.90">
    <property type="entry name" value="Phosphatidylinositol 3-kinase Catalytic Subunit, Chain A, domain 1"/>
    <property type="match status" value="1"/>
</dbReference>
<dbReference type="Proteomes" id="UP000694388">
    <property type="component" value="Unplaced"/>
</dbReference>
<accession>A0A8C4QNK8</accession>
<evidence type="ECO:0000259" key="2">
    <source>
        <dbReference type="PROSITE" id="PS50200"/>
    </source>
</evidence>
<reference evidence="3" key="1">
    <citation type="submission" date="2025-08" db="UniProtKB">
        <authorList>
            <consortium name="Ensembl"/>
        </authorList>
    </citation>
    <scope>IDENTIFICATION</scope>
</reference>
<feature type="domain" description="Ras-associating" evidence="2">
    <location>
        <begin position="205"/>
        <end position="260"/>
    </location>
</feature>
<keyword evidence="4" id="KW-1185">Reference proteome</keyword>
<dbReference type="Ensembl" id="ENSEBUT00000018793.1">
    <property type="protein sequence ID" value="ENSEBUP00000018217.1"/>
    <property type="gene ID" value="ENSEBUG00000011368.1"/>
</dbReference>
<proteinExistence type="predicted"/>
<dbReference type="GO" id="GO:0007165">
    <property type="term" value="P:signal transduction"/>
    <property type="evidence" value="ECO:0007669"/>
    <property type="project" value="InterPro"/>
</dbReference>
<protein>
    <submittedName>
        <fullName evidence="3">Ras association domain family member 4a</fullName>
    </submittedName>
</protein>
<name>A0A8C4QNK8_EPTBU</name>
<dbReference type="PANTHER" id="PTHR22738:SF4">
    <property type="entry name" value="RAS ASSOCIATION DOMAIN-CONTAINING PROTEIN 4"/>
    <property type="match status" value="1"/>
</dbReference>
<evidence type="ECO:0000313" key="4">
    <source>
        <dbReference type="Proteomes" id="UP000694388"/>
    </source>
</evidence>
<dbReference type="InterPro" id="IPR000159">
    <property type="entry name" value="RA_dom"/>
</dbReference>
<dbReference type="InterPro" id="IPR033614">
    <property type="entry name" value="RASSF1-6"/>
</dbReference>
<dbReference type="PANTHER" id="PTHR22738">
    <property type="entry name" value="RASSF"/>
    <property type="match status" value="1"/>
</dbReference>
<reference evidence="3" key="2">
    <citation type="submission" date="2025-09" db="UniProtKB">
        <authorList>
            <consortium name="Ensembl"/>
        </authorList>
    </citation>
    <scope>IDENTIFICATION</scope>
</reference>
<dbReference type="PROSITE" id="PS50200">
    <property type="entry name" value="RA"/>
    <property type="match status" value="1"/>
</dbReference>
<organism evidence="3 4">
    <name type="scientific">Eptatretus burgeri</name>
    <name type="common">Inshore hagfish</name>
    <dbReference type="NCBI Taxonomy" id="7764"/>
    <lineage>
        <taxon>Eukaryota</taxon>
        <taxon>Metazoa</taxon>
        <taxon>Chordata</taxon>
        <taxon>Craniata</taxon>
        <taxon>Vertebrata</taxon>
        <taxon>Cyclostomata</taxon>
        <taxon>Myxini</taxon>
        <taxon>Myxiniformes</taxon>
        <taxon>Myxinidae</taxon>
        <taxon>Eptatretinae</taxon>
        <taxon>Eptatretus</taxon>
    </lineage>
</organism>
<sequence length="260" mass="29665">MPCTWYCRNSAFSPKTQSYGPSIKATSRRMMEGVENCNSAWMDIGEGKAITKSDLLNQLKMYNCYHEGKTLQLRYWEDERQLLIEGLLNISWGLRRPIRLQTQDDYERLQLSTHSQQISAATITPAVSRRGMACWMVPEESTGTEPKGGCSLNHQHTVVSVDTEPRLPRTKSDVSSLGRPHTLRRSMGDSQRIRRNRYSINGHFYNHKTSVFTPMFGSVTSVRVKSCMATTEVVCSLLKKFRVRSCQTFHQIIKCLSGQC</sequence>